<dbReference type="Gene3D" id="2.60.120.260">
    <property type="entry name" value="Galactose-binding domain-like"/>
    <property type="match status" value="1"/>
</dbReference>
<keyword evidence="3" id="KW-0998">Cell outer membrane</keyword>
<dbReference type="InterPro" id="IPR050330">
    <property type="entry name" value="Bact_OuterMem_StrucFunc"/>
</dbReference>
<dbReference type="CDD" id="cd07185">
    <property type="entry name" value="OmpA_C-like"/>
    <property type="match status" value="1"/>
</dbReference>
<feature type="domain" description="OmpA-like" evidence="5">
    <location>
        <begin position="229"/>
        <end position="346"/>
    </location>
</feature>
<dbReference type="PRINTS" id="PR01021">
    <property type="entry name" value="OMPADOMAIN"/>
</dbReference>
<evidence type="ECO:0000256" key="1">
    <source>
        <dbReference type="ARBA" id="ARBA00004442"/>
    </source>
</evidence>
<organism evidence="6 7">
    <name type="scientific">Croceivirga radicis</name>
    <dbReference type="NCBI Taxonomy" id="1929488"/>
    <lineage>
        <taxon>Bacteria</taxon>
        <taxon>Pseudomonadati</taxon>
        <taxon>Bacteroidota</taxon>
        <taxon>Flavobacteriia</taxon>
        <taxon>Flavobacteriales</taxon>
        <taxon>Flavobacteriaceae</taxon>
        <taxon>Croceivirga</taxon>
    </lineage>
</organism>
<accession>A0A1V6LQ97</accession>
<evidence type="ECO:0000313" key="7">
    <source>
        <dbReference type="Proteomes" id="UP000191680"/>
    </source>
</evidence>
<keyword evidence="2 4" id="KW-0472">Membrane</keyword>
<dbReference type="Gene3D" id="3.30.1330.60">
    <property type="entry name" value="OmpA-like domain"/>
    <property type="match status" value="1"/>
</dbReference>
<dbReference type="EMBL" id="MTBC01000008">
    <property type="protein sequence ID" value="OQD42136.1"/>
    <property type="molecule type" value="Genomic_DNA"/>
</dbReference>
<dbReference type="GO" id="GO:0009279">
    <property type="term" value="C:cell outer membrane"/>
    <property type="evidence" value="ECO:0007669"/>
    <property type="project" value="UniProtKB-SubCell"/>
</dbReference>
<comment type="caution">
    <text evidence="6">The sequence shown here is derived from an EMBL/GenBank/DDBJ whole genome shotgun (WGS) entry which is preliminary data.</text>
</comment>
<dbReference type="PANTHER" id="PTHR30329">
    <property type="entry name" value="STATOR ELEMENT OF FLAGELLAR MOTOR COMPLEX"/>
    <property type="match status" value="1"/>
</dbReference>
<proteinExistence type="predicted"/>
<evidence type="ECO:0000256" key="4">
    <source>
        <dbReference type="PROSITE-ProRule" id="PRU00473"/>
    </source>
</evidence>
<dbReference type="InterPro" id="IPR036737">
    <property type="entry name" value="OmpA-like_sf"/>
</dbReference>
<reference evidence="6 7" key="1">
    <citation type="submission" date="2016-12" db="EMBL/GenBank/DDBJ databases">
        <authorList>
            <person name="Song W.-J."/>
            <person name="Kurnit D.M."/>
        </authorList>
    </citation>
    <scope>NUCLEOTIDE SEQUENCE [LARGE SCALE GENOMIC DNA]</scope>
    <source>
        <strain evidence="6 7">HSG9</strain>
    </source>
</reference>
<keyword evidence="7" id="KW-1185">Reference proteome</keyword>
<sequence length="350" mass="39767">MFAIPFANSQNLVLNGDFEKNSHVPDELGAVDGVVSYVSTPNKGSADYFNVDAKGKNAAPRNFRGFQQPKNGNGYMGIYMYAGKSYTEYVQLKFEETLEAGKEYTFAFHVSLSEDSQFAVKQVSALFTRKKMNFDDSNNISLRRVSDKYGSYKFENLKSHGSLSNKKGWTKVSLTFVADGFEKYVTIGNFGKTPKEYLRQLDGSGLKGGQIAYYYIDDATLFINEPLNIEYNKAMVMDKVKFDPNSHSLTKESKEYLRKFFFSIADPKRHQLTLKGHTDNDGSSFYNYQLSKKRVVAVANYLKDLGMPNENIKTEAYGEKQPLYKGFDPLSKQQNRRVEFVITEFDALNP</sequence>
<dbReference type="InterPro" id="IPR006664">
    <property type="entry name" value="OMP_bac"/>
</dbReference>
<comment type="subcellular location">
    <subcellularLocation>
        <location evidence="1">Cell outer membrane</location>
    </subcellularLocation>
</comment>
<protein>
    <recommendedName>
        <fullName evidence="5">OmpA-like domain-containing protein</fullName>
    </recommendedName>
</protein>
<dbReference type="InterPro" id="IPR006665">
    <property type="entry name" value="OmpA-like"/>
</dbReference>
<evidence type="ECO:0000256" key="2">
    <source>
        <dbReference type="ARBA" id="ARBA00023136"/>
    </source>
</evidence>
<dbReference type="PANTHER" id="PTHR30329:SF21">
    <property type="entry name" value="LIPOPROTEIN YIAD-RELATED"/>
    <property type="match status" value="1"/>
</dbReference>
<dbReference type="Proteomes" id="UP000191680">
    <property type="component" value="Unassembled WGS sequence"/>
</dbReference>
<evidence type="ECO:0000259" key="5">
    <source>
        <dbReference type="PROSITE" id="PS51123"/>
    </source>
</evidence>
<evidence type="ECO:0000256" key="3">
    <source>
        <dbReference type="ARBA" id="ARBA00023237"/>
    </source>
</evidence>
<dbReference type="AlphaFoldDB" id="A0A1V6LQ97"/>
<evidence type="ECO:0000313" key="6">
    <source>
        <dbReference type="EMBL" id="OQD42136.1"/>
    </source>
</evidence>
<dbReference type="Pfam" id="PF00691">
    <property type="entry name" value="OmpA"/>
    <property type="match status" value="1"/>
</dbReference>
<dbReference type="SUPFAM" id="SSF103088">
    <property type="entry name" value="OmpA-like"/>
    <property type="match status" value="1"/>
</dbReference>
<dbReference type="PROSITE" id="PS51123">
    <property type="entry name" value="OMPA_2"/>
    <property type="match status" value="1"/>
</dbReference>
<gene>
    <name evidence="6" type="ORF">BUL40_11985</name>
</gene>
<name>A0A1V6LQ97_9FLAO</name>